<sequence length="70" mass="7214">MLSFKSLSPNVSLRPPVAAHCFAGPVLCAARPPSTTDAAATLSPSTSASSAVTRRRTPLLPSNFTGFEVV</sequence>
<dbReference type="EMBL" id="OZ021745">
    <property type="protein sequence ID" value="CAK9314047.1"/>
    <property type="molecule type" value="Genomic_DNA"/>
</dbReference>
<proteinExistence type="predicted"/>
<evidence type="ECO:0008006" key="3">
    <source>
        <dbReference type="Google" id="ProtNLM"/>
    </source>
</evidence>
<name>A0ABP0Y5R1_9ROSI</name>
<protein>
    <recommendedName>
        <fullName evidence="3">Secreted protein</fullName>
    </recommendedName>
</protein>
<accession>A0ABP0Y5R1</accession>
<reference evidence="1 2" key="1">
    <citation type="submission" date="2024-03" db="EMBL/GenBank/DDBJ databases">
        <authorList>
            <person name="Gkanogiannis A."/>
            <person name="Becerra Lopez-Lavalle L."/>
        </authorList>
    </citation>
    <scope>NUCLEOTIDE SEQUENCE [LARGE SCALE GENOMIC DNA]</scope>
</reference>
<dbReference type="Proteomes" id="UP001642487">
    <property type="component" value="Chromosome 11"/>
</dbReference>
<keyword evidence="2" id="KW-1185">Reference proteome</keyword>
<evidence type="ECO:0000313" key="2">
    <source>
        <dbReference type="Proteomes" id="UP001642487"/>
    </source>
</evidence>
<evidence type="ECO:0000313" key="1">
    <source>
        <dbReference type="EMBL" id="CAK9314047.1"/>
    </source>
</evidence>
<feature type="non-terminal residue" evidence="1">
    <location>
        <position position="1"/>
    </location>
</feature>
<gene>
    <name evidence="1" type="ORF">CITCOLO1_LOCUS5788</name>
</gene>
<organism evidence="1 2">
    <name type="scientific">Citrullus colocynthis</name>
    <name type="common">colocynth</name>
    <dbReference type="NCBI Taxonomy" id="252529"/>
    <lineage>
        <taxon>Eukaryota</taxon>
        <taxon>Viridiplantae</taxon>
        <taxon>Streptophyta</taxon>
        <taxon>Embryophyta</taxon>
        <taxon>Tracheophyta</taxon>
        <taxon>Spermatophyta</taxon>
        <taxon>Magnoliopsida</taxon>
        <taxon>eudicotyledons</taxon>
        <taxon>Gunneridae</taxon>
        <taxon>Pentapetalae</taxon>
        <taxon>rosids</taxon>
        <taxon>fabids</taxon>
        <taxon>Cucurbitales</taxon>
        <taxon>Cucurbitaceae</taxon>
        <taxon>Benincaseae</taxon>
        <taxon>Citrullus</taxon>
    </lineage>
</organism>